<dbReference type="Proteomes" id="UP000326553">
    <property type="component" value="Chromosome"/>
</dbReference>
<reference evidence="2 3" key="1">
    <citation type="submission" date="2017-09" db="EMBL/GenBank/DDBJ databases">
        <authorList>
            <person name="Lee N."/>
            <person name="Cho B.-K."/>
        </authorList>
    </citation>
    <scope>NUCLEOTIDE SEQUENCE [LARGE SCALE GENOMIC DNA]</scope>
    <source>
        <strain evidence="2 3">ATCC 12461</strain>
    </source>
</reference>
<evidence type="ECO:0000313" key="2">
    <source>
        <dbReference type="EMBL" id="QEV21989.1"/>
    </source>
</evidence>
<evidence type="ECO:0000256" key="1">
    <source>
        <dbReference type="SAM" id="MobiDB-lite"/>
    </source>
</evidence>
<name>A0A5J6HNV8_STRAD</name>
<dbReference type="OrthoDB" id="4249667at2"/>
<dbReference type="KEGG" id="salw:CP975_34820"/>
<evidence type="ECO:0000313" key="3">
    <source>
        <dbReference type="Proteomes" id="UP000326553"/>
    </source>
</evidence>
<gene>
    <name evidence="2" type="ORF">CP975_34820</name>
</gene>
<dbReference type="AlphaFoldDB" id="A0A5J6HNV8"/>
<feature type="region of interest" description="Disordered" evidence="1">
    <location>
        <begin position="114"/>
        <end position="141"/>
    </location>
</feature>
<accession>A0A5J6HNV8</accession>
<dbReference type="EMBL" id="CP023695">
    <property type="protein sequence ID" value="QEV21989.1"/>
    <property type="molecule type" value="Genomic_DNA"/>
</dbReference>
<keyword evidence="3" id="KW-1185">Reference proteome</keyword>
<dbReference type="RefSeq" id="WP_055531680.1">
    <property type="nucleotide sequence ID" value="NZ_CP023695.1"/>
</dbReference>
<organism evidence="2 3">
    <name type="scientific">Streptomyces alboniger</name>
    <dbReference type="NCBI Taxonomy" id="132473"/>
    <lineage>
        <taxon>Bacteria</taxon>
        <taxon>Bacillati</taxon>
        <taxon>Actinomycetota</taxon>
        <taxon>Actinomycetes</taxon>
        <taxon>Kitasatosporales</taxon>
        <taxon>Streptomycetaceae</taxon>
        <taxon>Streptomyces</taxon>
        <taxon>Streptomyces aurantiacus group</taxon>
    </lineage>
</organism>
<proteinExistence type="predicted"/>
<sequence>MSYLRKNSFMIFLDEDAPRAAKAVDPQQIAEIEAAHQEWKKERIEALILERLAVTAPRDSRSPQDHIDSMLDRERVVSVLPSAPFDKETIEAMLAGEEALKEVEARRAAKAKAEEEARKEAEASRAAKTKAEEEALKERAAGPEGQTLRWIVQRVQGVGGDEAAFKDFVAGDHEMKDSRNERLRDFAWKVFEIDTSKADFSGDRYVPHRSSETTVRFRSGSDTQVGIEARSYSKTVDGKQVAMTQTETLHSQGPALWVKVADGAWAKDGNWGGYLQVTCATAKGKWIDSSDGWVTPVSSKADKVTFYDMGNYYEIWQKDRETGKPLTIQDGLLRFVHGATPGKFNLQDSTWD</sequence>
<protein>
    <submittedName>
        <fullName evidence="2">Uncharacterized protein</fullName>
    </submittedName>
</protein>